<reference evidence="3" key="1">
    <citation type="submission" date="2017-02" db="EMBL/GenBank/DDBJ databases">
        <authorList>
            <person name="Varghese N."/>
            <person name="Submissions S."/>
        </authorList>
    </citation>
    <scope>NUCLEOTIDE SEQUENCE [LARGE SCALE GENOMIC DNA]</scope>
    <source>
        <strain evidence="3">ATCC 35199</strain>
    </source>
</reference>
<dbReference type="AlphaFoldDB" id="A0A1T5CMY3"/>
<dbReference type="Proteomes" id="UP000243406">
    <property type="component" value="Unassembled WGS sequence"/>
</dbReference>
<accession>A0A1T5CMY3</accession>
<organism evidence="2 3">
    <name type="scientific">Acetoanaerobium noterae</name>
    <dbReference type="NCBI Taxonomy" id="745369"/>
    <lineage>
        <taxon>Bacteria</taxon>
        <taxon>Bacillati</taxon>
        <taxon>Bacillota</taxon>
        <taxon>Clostridia</taxon>
        <taxon>Peptostreptococcales</taxon>
        <taxon>Filifactoraceae</taxon>
        <taxon>Acetoanaerobium</taxon>
    </lineage>
</organism>
<dbReference type="Pfam" id="PF05707">
    <property type="entry name" value="Zot"/>
    <property type="match status" value="1"/>
</dbReference>
<dbReference type="OrthoDB" id="9800070at2"/>
<protein>
    <submittedName>
        <fullName evidence="2">Zonular occludens toxin (Zot)</fullName>
    </submittedName>
</protein>
<gene>
    <name evidence="2" type="ORF">SAMN02745120_2291</name>
</gene>
<dbReference type="InterPro" id="IPR027417">
    <property type="entry name" value="P-loop_NTPase"/>
</dbReference>
<evidence type="ECO:0000313" key="3">
    <source>
        <dbReference type="Proteomes" id="UP000243406"/>
    </source>
</evidence>
<dbReference type="RefSeq" id="WP_079590083.1">
    <property type="nucleotide sequence ID" value="NZ_FUYN01000005.1"/>
</dbReference>
<dbReference type="SUPFAM" id="SSF52540">
    <property type="entry name" value="P-loop containing nucleoside triphosphate hydrolases"/>
    <property type="match status" value="1"/>
</dbReference>
<feature type="domain" description="Zona occludens toxin N-terminal" evidence="1">
    <location>
        <begin position="1"/>
        <end position="156"/>
    </location>
</feature>
<evidence type="ECO:0000259" key="1">
    <source>
        <dbReference type="Pfam" id="PF05707"/>
    </source>
</evidence>
<sequence>MITLFCGTPGSGKSLMVAKEILFEIRVKKRNVICCNMSVNPDYVCRQGKNDGKLLFAPTYAQIQNPYYLFEYAKKYHKKGIEGQTLIVFDEIQELLSPTVCKRMRTENPDYVKDWLTFFSQHRHLGYDVYFVTQYDRMLVHDIRYLVEYKNIHRKLRNNGDTGFLIAFFLRLIFGIELFIQISTWCATREKMGHRFYWYSKKLSKVYDSYKKFADMQTQDSVACKPATVGSANFIEQMESFNKVVEFPENKKTS</sequence>
<keyword evidence="3" id="KW-1185">Reference proteome</keyword>
<dbReference type="Gene3D" id="3.40.50.300">
    <property type="entry name" value="P-loop containing nucleotide triphosphate hydrolases"/>
    <property type="match status" value="1"/>
</dbReference>
<name>A0A1T5CMY3_9FIRM</name>
<dbReference type="InterPro" id="IPR008900">
    <property type="entry name" value="Zot_N"/>
</dbReference>
<dbReference type="EMBL" id="FUYN01000005">
    <property type="protein sequence ID" value="SKB60875.1"/>
    <property type="molecule type" value="Genomic_DNA"/>
</dbReference>
<evidence type="ECO:0000313" key="2">
    <source>
        <dbReference type="EMBL" id="SKB60875.1"/>
    </source>
</evidence>
<proteinExistence type="predicted"/>